<evidence type="ECO:0000256" key="6">
    <source>
        <dbReference type="ARBA" id="ARBA00023306"/>
    </source>
</evidence>
<dbReference type="Proteomes" id="UP000759537">
    <property type="component" value="Unassembled WGS sequence"/>
</dbReference>
<evidence type="ECO:0000313" key="8">
    <source>
        <dbReference type="Proteomes" id="UP000759537"/>
    </source>
</evidence>
<dbReference type="InterPro" id="IPR053016">
    <property type="entry name" value="CTF18-RFC_complex"/>
</dbReference>
<evidence type="ECO:0000313" key="7">
    <source>
        <dbReference type="EMBL" id="KAF8478490.1"/>
    </source>
</evidence>
<comment type="caution">
    <text evidence="7">The sequence shown here is derived from an EMBL/GenBank/DDBJ whole genome shotgun (WGS) entry which is preliminary data.</text>
</comment>
<name>A0A9P5MTR8_9AGAM</name>
<reference evidence="7" key="2">
    <citation type="journal article" date="2020" name="Nat. Commun.">
        <title>Large-scale genome sequencing of mycorrhizal fungi provides insights into the early evolution of symbiotic traits.</title>
        <authorList>
            <person name="Miyauchi S."/>
            <person name="Kiss E."/>
            <person name="Kuo A."/>
            <person name="Drula E."/>
            <person name="Kohler A."/>
            <person name="Sanchez-Garcia M."/>
            <person name="Morin E."/>
            <person name="Andreopoulos B."/>
            <person name="Barry K.W."/>
            <person name="Bonito G."/>
            <person name="Buee M."/>
            <person name="Carver A."/>
            <person name="Chen C."/>
            <person name="Cichocki N."/>
            <person name="Clum A."/>
            <person name="Culley D."/>
            <person name="Crous P.W."/>
            <person name="Fauchery L."/>
            <person name="Girlanda M."/>
            <person name="Hayes R.D."/>
            <person name="Keri Z."/>
            <person name="LaButti K."/>
            <person name="Lipzen A."/>
            <person name="Lombard V."/>
            <person name="Magnuson J."/>
            <person name="Maillard F."/>
            <person name="Murat C."/>
            <person name="Nolan M."/>
            <person name="Ohm R.A."/>
            <person name="Pangilinan J."/>
            <person name="Pereira M.F."/>
            <person name="Perotto S."/>
            <person name="Peter M."/>
            <person name="Pfister S."/>
            <person name="Riley R."/>
            <person name="Sitrit Y."/>
            <person name="Stielow J.B."/>
            <person name="Szollosi G."/>
            <person name="Zifcakova L."/>
            <person name="Stursova M."/>
            <person name="Spatafora J.W."/>
            <person name="Tedersoo L."/>
            <person name="Vaario L.M."/>
            <person name="Yamada A."/>
            <person name="Yan M."/>
            <person name="Wang P."/>
            <person name="Xu J."/>
            <person name="Bruns T."/>
            <person name="Baldrian P."/>
            <person name="Vilgalys R."/>
            <person name="Dunand C."/>
            <person name="Henrissat B."/>
            <person name="Grigoriev I.V."/>
            <person name="Hibbett D."/>
            <person name="Nagy L.G."/>
            <person name="Martin F.M."/>
        </authorList>
    </citation>
    <scope>NUCLEOTIDE SEQUENCE</scope>
    <source>
        <strain evidence="7">Prilba</strain>
    </source>
</reference>
<evidence type="ECO:0000256" key="3">
    <source>
        <dbReference type="ARBA" id="ARBA00022840"/>
    </source>
</evidence>
<evidence type="ECO:0000256" key="4">
    <source>
        <dbReference type="ARBA" id="ARBA00023125"/>
    </source>
</evidence>
<evidence type="ECO:0000256" key="5">
    <source>
        <dbReference type="ARBA" id="ARBA00023242"/>
    </source>
</evidence>
<dbReference type="GO" id="GO:0003677">
    <property type="term" value="F:DNA binding"/>
    <property type="evidence" value="ECO:0007669"/>
    <property type="project" value="UniProtKB-KW"/>
</dbReference>
<gene>
    <name evidence="7" type="ORF">DFH94DRAFT_750170</name>
</gene>
<keyword evidence="5" id="KW-0539">Nucleus</keyword>
<evidence type="ECO:0000256" key="1">
    <source>
        <dbReference type="ARBA" id="ARBA00004123"/>
    </source>
</evidence>
<dbReference type="PANTHER" id="PTHR46765">
    <property type="entry name" value="P-LOOP CONTAINING NUCLEOSIDE TRIPHOSPHATE HYDROLASES SUPERFAMILY PROTEIN"/>
    <property type="match status" value="1"/>
</dbReference>
<dbReference type="GO" id="GO:0005524">
    <property type="term" value="F:ATP binding"/>
    <property type="evidence" value="ECO:0007669"/>
    <property type="project" value="UniProtKB-KW"/>
</dbReference>
<evidence type="ECO:0000256" key="2">
    <source>
        <dbReference type="ARBA" id="ARBA00022741"/>
    </source>
</evidence>
<keyword evidence="2" id="KW-0547">Nucleotide-binding</keyword>
<dbReference type="InterPro" id="IPR027417">
    <property type="entry name" value="P-loop_NTPase"/>
</dbReference>
<accession>A0A9P5MTR8</accession>
<dbReference type="EMBL" id="WHVB01000011">
    <property type="protein sequence ID" value="KAF8478490.1"/>
    <property type="molecule type" value="Genomic_DNA"/>
</dbReference>
<dbReference type="Gene3D" id="1.10.8.60">
    <property type="match status" value="1"/>
</dbReference>
<keyword evidence="6" id="KW-0131">Cell cycle</keyword>
<dbReference type="CDD" id="cd18140">
    <property type="entry name" value="HLD_clamp_RFC"/>
    <property type="match status" value="1"/>
</dbReference>
<reference evidence="7" key="1">
    <citation type="submission" date="2019-10" db="EMBL/GenBank/DDBJ databases">
        <authorList>
            <consortium name="DOE Joint Genome Institute"/>
            <person name="Kuo A."/>
            <person name="Miyauchi S."/>
            <person name="Kiss E."/>
            <person name="Drula E."/>
            <person name="Kohler A."/>
            <person name="Sanchez-Garcia M."/>
            <person name="Andreopoulos B."/>
            <person name="Barry K.W."/>
            <person name="Bonito G."/>
            <person name="Buee M."/>
            <person name="Carver A."/>
            <person name="Chen C."/>
            <person name="Cichocki N."/>
            <person name="Clum A."/>
            <person name="Culley D."/>
            <person name="Crous P.W."/>
            <person name="Fauchery L."/>
            <person name="Girlanda M."/>
            <person name="Hayes R."/>
            <person name="Keri Z."/>
            <person name="LaButti K."/>
            <person name="Lipzen A."/>
            <person name="Lombard V."/>
            <person name="Magnuson J."/>
            <person name="Maillard F."/>
            <person name="Morin E."/>
            <person name="Murat C."/>
            <person name="Nolan M."/>
            <person name="Ohm R."/>
            <person name="Pangilinan J."/>
            <person name="Pereira M."/>
            <person name="Perotto S."/>
            <person name="Peter M."/>
            <person name="Riley R."/>
            <person name="Sitrit Y."/>
            <person name="Stielow B."/>
            <person name="Szollosi G."/>
            <person name="Zifcakova L."/>
            <person name="Stursova M."/>
            <person name="Spatafora J.W."/>
            <person name="Tedersoo L."/>
            <person name="Vaario L.-M."/>
            <person name="Yamada A."/>
            <person name="Yan M."/>
            <person name="Wang P."/>
            <person name="Xu J."/>
            <person name="Bruns T."/>
            <person name="Baldrian P."/>
            <person name="Vilgalys R."/>
            <person name="Henrissat B."/>
            <person name="Grigoriev I.V."/>
            <person name="Hibbett D."/>
            <person name="Nagy L.G."/>
            <person name="Martin F.M."/>
        </authorList>
    </citation>
    <scope>NUCLEOTIDE SEQUENCE</scope>
    <source>
        <strain evidence="7">Prilba</strain>
    </source>
</reference>
<dbReference type="InterPro" id="IPR047854">
    <property type="entry name" value="RFC_lid"/>
</dbReference>
<dbReference type="AlphaFoldDB" id="A0A9P5MTR8"/>
<dbReference type="OrthoDB" id="2195431at2759"/>
<keyword evidence="8" id="KW-1185">Reference proteome</keyword>
<dbReference type="SUPFAM" id="SSF52540">
    <property type="entry name" value="P-loop containing nucleoside triphosphate hydrolases"/>
    <property type="match status" value="1"/>
</dbReference>
<keyword evidence="4" id="KW-0238">DNA-binding</keyword>
<sequence length="493" mass="55658">MQAQTPATTSCTPIILPRLSLRSSTFDGKTRYLKRKSRMIGAARPVALKIMGNLLDTPIHRLMDELSRVHRDVVAWVKQRDLCVFGKGKGKKRARDGEGITSLEDELGRPQEKTTLVHVVATQAGYNVFEINASDARSGQVVEEQIRPALESGYAVGSSKPVLVATGDNAHGFINKLIQLTYEKMNKSRSKQALRRPIILRVIRLTRPADIHVVKRLRDICDIEGLRTDSKALSTLVGIALGDMRGCLNTLQFIKARNQGVTEQLVRSATADIFCPMNKKCVKERGLCEADEIKYVERLSHAIEATGVLDRVALGCFEHYANLHRHDATFARYMKANEWLVTYDVLSGTMYTEREYGVHQYLSYTLVPFSPLFQERGGPRVERPKADWEWYVKTRANEEIYKSLARAARTGNGRLAGHLRDLASEPVLALEFAPLLNRIISPPIRPVNSQVIRPEEKAMLSRLVNIMVSLELRFVQERTEDGQLVYRLDPWVL</sequence>
<proteinExistence type="predicted"/>
<comment type="subcellular location">
    <subcellularLocation>
        <location evidence="1">Nucleus</location>
    </subcellularLocation>
</comment>
<organism evidence="7 8">
    <name type="scientific">Russula ochroleuca</name>
    <dbReference type="NCBI Taxonomy" id="152965"/>
    <lineage>
        <taxon>Eukaryota</taxon>
        <taxon>Fungi</taxon>
        <taxon>Dikarya</taxon>
        <taxon>Basidiomycota</taxon>
        <taxon>Agaricomycotina</taxon>
        <taxon>Agaricomycetes</taxon>
        <taxon>Russulales</taxon>
        <taxon>Russulaceae</taxon>
        <taxon>Russula</taxon>
    </lineage>
</organism>
<dbReference type="GO" id="GO:0005634">
    <property type="term" value="C:nucleus"/>
    <property type="evidence" value="ECO:0007669"/>
    <property type="project" value="UniProtKB-SubCell"/>
</dbReference>
<keyword evidence="3" id="KW-0067">ATP-binding</keyword>
<dbReference type="Gene3D" id="3.40.50.300">
    <property type="entry name" value="P-loop containing nucleotide triphosphate hydrolases"/>
    <property type="match status" value="1"/>
</dbReference>
<dbReference type="PANTHER" id="PTHR46765:SF1">
    <property type="entry name" value="P-LOOP CONTAINING NUCLEOSIDE TRIPHOSPHATE HYDROLASES SUPERFAMILY PROTEIN"/>
    <property type="match status" value="1"/>
</dbReference>
<protein>
    <submittedName>
        <fullName evidence="7">Uncharacterized protein</fullName>
    </submittedName>
</protein>